<organism evidence="2 3">
    <name type="scientific">Marinomonas ushuaiensis DSM 15871</name>
    <dbReference type="NCBI Taxonomy" id="1122207"/>
    <lineage>
        <taxon>Bacteria</taxon>
        <taxon>Pseudomonadati</taxon>
        <taxon>Pseudomonadota</taxon>
        <taxon>Gammaproteobacteria</taxon>
        <taxon>Oceanospirillales</taxon>
        <taxon>Oceanospirillaceae</taxon>
        <taxon>Marinomonas</taxon>
    </lineage>
</organism>
<dbReference type="PATRIC" id="fig|1122207.3.peg.257"/>
<dbReference type="SUPFAM" id="SSF52799">
    <property type="entry name" value="(Phosphotyrosine protein) phosphatases II"/>
    <property type="match status" value="1"/>
</dbReference>
<reference evidence="2 3" key="1">
    <citation type="submission" date="2014-01" db="EMBL/GenBank/DDBJ databases">
        <title>Marinomonas ushuaiensis DSM 15871 Genome Sequencing.</title>
        <authorList>
            <person name="Lai Q."/>
            <person name="Shao Z.S."/>
        </authorList>
    </citation>
    <scope>NUCLEOTIDE SEQUENCE [LARGE SCALE GENOMIC DNA]</scope>
    <source>
        <strain evidence="2 3">DSM 15871</strain>
    </source>
</reference>
<gene>
    <name evidence="2" type="ORF">MUS1_01245</name>
</gene>
<feature type="domain" description="Tyrosine specific protein phosphatases" evidence="1">
    <location>
        <begin position="138"/>
        <end position="205"/>
    </location>
</feature>
<dbReference type="Pfam" id="PF22785">
    <property type="entry name" value="Tc-R-P"/>
    <property type="match status" value="1"/>
</dbReference>
<comment type="caution">
    <text evidence="2">The sequence shown here is derived from an EMBL/GenBank/DDBJ whole genome shotgun (WGS) entry which is preliminary data.</text>
</comment>
<keyword evidence="3" id="KW-1185">Reference proteome</keyword>
<dbReference type="EMBL" id="JAMB01000001">
    <property type="protein sequence ID" value="ETX12261.1"/>
    <property type="molecule type" value="Genomic_DNA"/>
</dbReference>
<dbReference type="PROSITE" id="PS50056">
    <property type="entry name" value="TYR_PHOSPHATASE_2"/>
    <property type="match status" value="1"/>
</dbReference>
<dbReference type="Proteomes" id="UP000054058">
    <property type="component" value="Unassembled WGS sequence"/>
</dbReference>
<dbReference type="PANTHER" id="PTHR23339">
    <property type="entry name" value="TYROSINE SPECIFIC PROTEIN PHOSPHATASE AND DUAL SPECIFICITY PROTEIN PHOSPHATASE"/>
    <property type="match status" value="1"/>
</dbReference>
<protein>
    <submittedName>
        <fullName evidence="2">Phosphatase</fullName>
    </submittedName>
</protein>
<dbReference type="STRING" id="1122207.MUS1_01245"/>
<dbReference type="AlphaFoldDB" id="X7EAL7"/>
<proteinExistence type="predicted"/>
<evidence type="ECO:0000313" key="2">
    <source>
        <dbReference type="EMBL" id="ETX12261.1"/>
    </source>
</evidence>
<sequence>MIDLLKHHTAFSVLILYQSVFDREISMAFFSYEIDIEQPTRWTLVDMPDKKKGRLALMGFPGLLIGGDSHSFIDPDWLSRTFNKLYENNCRRFYTFAHPDDLPENAYEQAQQAAMAAGIHFQSLPIHDFGIPSLSIASEWQVSVPELLSALNRGESIALSCLSGIGRTGMMAADLLTYMGMNSTEAIQWIRQSKPEAIESTDQENWVGSKTP</sequence>
<evidence type="ECO:0000259" key="1">
    <source>
        <dbReference type="PROSITE" id="PS50056"/>
    </source>
</evidence>
<dbReference type="eggNOG" id="COG2453">
    <property type="taxonomic scope" value="Bacteria"/>
</dbReference>
<accession>X7EAL7</accession>
<dbReference type="InterPro" id="IPR029021">
    <property type="entry name" value="Prot-tyrosine_phosphatase-like"/>
</dbReference>
<evidence type="ECO:0000313" key="3">
    <source>
        <dbReference type="Proteomes" id="UP000054058"/>
    </source>
</evidence>
<name>X7EAL7_9GAMM</name>
<dbReference type="InterPro" id="IPR050561">
    <property type="entry name" value="PTP"/>
</dbReference>
<dbReference type="InterPro" id="IPR000387">
    <property type="entry name" value="Tyr_Pase_dom"/>
</dbReference>
<dbReference type="Gene3D" id="3.90.190.10">
    <property type="entry name" value="Protein tyrosine phosphatase superfamily"/>
    <property type="match status" value="1"/>
</dbReference>